<comment type="caution">
    <text evidence="1">The sequence shown here is derived from an EMBL/GenBank/DDBJ whole genome shotgun (WGS) entry which is preliminary data.</text>
</comment>
<proteinExistence type="predicted"/>
<protein>
    <submittedName>
        <fullName evidence="1">Uncharacterized protein</fullName>
    </submittedName>
</protein>
<organism evidence="1 2">
    <name type="scientific">Goodea atripinnis</name>
    <dbReference type="NCBI Taxonomy" id="208336"/>
    <lineage>
        <taxon>Eukaryota</taxon>
        <taxon>Metazoa</taxon>
        <taxon>Chordata</taxon>
        <taxon>Craniata</taxon>
        <taxon>Vertebrata</taxon>
        <taxon>Euteleostomi</taxon>
        <taxon>Actinopterygii</taxon>
        <taxon>Neopterygii</taxon>
        <taxon>Teleostei</taxon>
        <taxon>Neoteleostei</taxon>
        <taxon>Acanthomorphata</taxon>
        <taxon>Ovalentaria</taxon>
        <taxon>Atherinomorphae</taxon>
        <taxon>Cyprinodontiformes</taxon>
        <taxon>Goodeidae</taxon>
        <taxon>Goodea</taxon>
    </lineage>
</organism>
<dbReference type="EMBL" id="JAHRIO010080723">
    <property type="protein sequence ID" value="MEQ2184832.1"/>
    <property type="molecule type" value="Genomic_DNA"/>
</dbReference>
<keyword evidence="2" id="KW-1185">Reference proteome</keyword>
<name>A0ABV0PMU8_9TELE</name>
<dbReference type="Proteomes" id="UP001476798">
    <property type="component" value="Unassembled WGS sequence"/>
</dbReference>
<evidence type="ECO:0000313" key="2">
    <source>
        <dbReference type="Proteomes" id="UP001476798"/>
    </source>
</evidence>
<sequence length="138" mass="16008">MNIVIRIDNRIRARLHEKRDQGKPGPVSHSPVIMSTEAKGRSILITPDFISTHLYAEPLNRTSTLFWLSLIQVLSKILSTRFSQKTSHSYPETFYSAEGFCFRWLYTGNSPSPDTFSPLYHLPKLSRIDLVFFWFSQQ</sequence>
<gene>
    <name evidence="1" type="ORF">GOODEAATRI_012056</name>
</gene>
<evidence type="ECO:0000313" key="1">
    <source>
        <dbReference type="EMBL" id="MEQ2184832.1"/>
    </source>
</evidence>
<accession>A0ABV0PMU8</accession>
<reference evidence="1 2" key="1">
    <citation type="submission" date="2021-06" db="EMBL/GenBank/DDBJ databases">
        <authorList>
            <person name="Palmer J.M."/>
        </authorList>
    </citation>
    <scope>NUCLEOTIDE SEQUENCE [LARGE SCALE GENOMIC DNA]</scope>
    <source>
        <strain evidence="1 2">GA_2019</strain>
        <tissue evidence="1">Muscle</tissue>
    </source>
</reference>